<organism evidence="4">
    <name type="scientific">Populus trichocarpa x Populus deltoides</name>
    <dbReference type="NCBI Taxonomy" id="3695"/>
    <lineage>
        <taxon>Eukaryota</taxon>
        <taxon>Viridiplantae</taxon>
        <taxon>Streptophyta</taxon>
        <taxon>Embryophyta</taxon>
        <taxon>Tracheophyta</taxon>
        <taxon>Spermatophyta</taxon>
        <taxon>Magnoliopsida</taxon>
        <taxon>eudicotyledons</taxon>
        <taxon>Gunneridae</taxon>
        <taxon>Pentapetalae</taxon>
        <taxon>rosids</taxon>
        <taxon>fabids</taxon>
        <taxon>Malpighiales</taxon>
        <taxon>Salicaceae</taxon>
        <taxon>Saliceae</taxon>
        <taxon>Populus</taxon>
    </lineage>
</organism>
<reference evidence="4" key="1">
    <citation type="journal article" date="2008" name="BMC Genomics">
        <title>Analysis of 4,664 high-quality sequence-finished poplar full-length cDNA clones and their utility for the discovery of genes responding to insect feeding.</title>
        <authorList>
            <person name="Ralph S.G."/>
            <person name="Chun H.J."/>
            <person name="Cooper D."/>
            <person name="Kirkpatrick R."/>
            <person name="Kolosova N."/>
            <person name="Gunter L."/>
            <person name="Tuskan G.A."/>
            <person name="Douglas C.J."/>
            <person name="Holt R.A."/>
            <person name="Jones S.J."/>
            <person name="Marra M.A."/>
            <person name="Bohlmann J."/>
        </authorList>
    </citation>
    <scope>NUCLEOTIDE SEQUENCE</scope>
    <source>
        <tissue evidence="4">Sapling trees one metre in height and grown under greenhouse conditions were exposed to continuous feeding by Malacosoma disstria Hubner</tissue>
    </source>
</reference>
<dbReference type="AlphaFoldDB" id="A9PK64"/>
<proteinExistence type="evidence at transcript level"/>
<dbReference type="PROSITE" id="PS51677">
    <property type="entry name" value="NODB"/>
    <property type="match status" value="1"/>
</dbReference>
<dbReference type="GO" id="GO:0004099">
    <property type="term" value="F:chitin deacetylase activity"/>
    <property type="evidence" value="ECO:0007669"/>
    <property type="project" value="UniProtKB-ARBA"/>
</dbReference>
<keyword evidence="2" id="KW-0732">Signal</keyword>
<dbReference type="GO" id="GO:0005975">
    <property type="term" value="P:carbohydrate metabolic process"/>
    <property type="evidence" value="ECO:0007669"/>
    <property type="project" value="InterPro"/>
</dbReference>
<dbReference type="InterPro" id="IPR002509">
    <property type="entry name" value="NODB_dom"/>
</dbReference>
<feature type="chain" id="PRO_5002739743" description="NodB homology domain-containing protein" evidence="2">
    <location>
        <begin position="21"/>
        <end position="398"/>
    </location>
</feature>
<feature type="domain" description="NodB homology" evidence="3">
    <location>
        <begin position="106"/>
        <end position="301"/>
    </location>
</feature>
<dbReference type="InterPro" id="IPR011330">
    <property type="entry name" value="Glyco_hydro/deAcase_b/a-brl"/>
</dbReference>
<dbReference type="Gene3D" id="3.20.20.370">
    <property type="entry name" value="Glycoside hydrolase/deacetylase"/>
    <property type="match status" value="1"/>
</dbReference>
<dbReference type="Pfam" id="PF01522">
    <property type="entry name" value="Polysacc_deac_1"/>
    <property type="match status" value="1"/>
</dbReference>
<feature type="compositionally biased region" description="Low complexity" evidence="1">
    <location>
        <begin position="354"/>
        <end position="369"/>
    </location>
</feature>
<dbReference type="GO" id="GO:0016020">
    <property type="term" value="C:membrane"/>
    <property type="evidence" value="ECO:0007669"/>
    <property type="project" value="TreeGrafter"/>
</dbReference>
<feature type="signal peptide" evidence="2">
    <location>
        <begin position="1"/>
        <end position="20"/>
    </location>
</feature>
<dbReference type="SUPFAM" id="SSF88713">
    <property type="entry name" value="Glycoside hydrolase/deacetylase"/>
    <property type="match status" value="1"/>
</dbReference>
<dbReference type="PANTHER" id="PTHR10587">
    <property type="entry name" value="GLYCOSYL TRANSFERASE-RELATED"/>
    <property type="match status" value="1"/>
</dbReference>
<evidence type="ECO:0000256" key="2">
    <source>
        <dbReference type="SAM" id="SignalP"/>
    </source>
</evidence>
<accession>A9PK64</accession>
<dbReference type="EMBL" id="EF148815">
    <property type="protein sequence ID" value="ABK96767.1"/>
    <property type="molecule type" value="mRNA"/>
</dbReference>
<dbReference type="CDD" id="cd10952">
    <property type="entry name" value="CE4_MrCDA_like"/>
    <property type="match status" value="1"/>
</dbReference>
<name>A9PK64_9ROSI</name>
<evidence type="ECO:0000259" key="3">
    <source>
        <dbReference type="PROSITE" id="PS51677"/>
    </source>
</evidence>
<sequence>MESFNRICLMLFLFLKLSNQSDPRLFQRKVANYPAMDVVGPKPKPEWITAYEQEKAAGRIPNIPPAIKLGPGSIKYPSGVNPLDPNVCSWTMGCKSPHDINDAPDGMMGISFDDGPQGGAVELLRFLKSVNQTATHFMIGSRILGNPKDFQAALTQGDHIAVHTWSHPLMSTLSDQAVLGEIGWTLQIIFDLSGGRLPAYWRPPYGDADNRVRAIAKKVFGLQTVIWNHDTNDWCVTSQDTNTCGNAGPANQAAVTSEIKGFAASSKSPGLIILEHEITVHSVRAFSDSWSTIKAAGWDTRPIPSLFNHPWYQNAIGAFDNPIKLNSVLNATSYINDQLTRPTKDLTSDVIASTSNSSLSQNSTNSPQSRAQSGMSRKEFKSGQFFLVFMIISLFSQI</sequence>
<dbReference type="PANTHER" id="PTHR10587:SF135">
    <property type="entry name" value="CHITIN DEACETYLASE 3"/>
    <property type="match status" value="1"/>
</dbReference>
<dbReference type="InterPro" id="IPR050248">
    <property type="entry name" value="Polysacc_deacetylase_ArnD"/>
</dbReference>
<evidence type="ECO:0000313" key="4">
    <source>
        <dbReference type="EMBL" id="ABK96767.1"/>
    </source>
</evidence>
<protein>
    <recommendedName>
        <fullName evidence="3">NodB homology domain-containing protein</fullName>
    </recommendedName>
</protein>
<feature type="region of interest" description="Disordered" evidence="1">
    <location>
        <begin position="354"/>
        <end position="376"/>
    </location>
</feature>
<evidence type="ECO:0000256" key="1">
    <source>
        <dbReference type="SAM" id="MobiDB-lite"/>
    </source>
</evidence>